<dbReference type="Proteomes" id="UP000692954">
    <property type="component" value="Unassembled WGS sequence"/>
</dbReference>
<sequence>MDSMDFKFQHKFQQLLQLKEIYSTRQVLPERLQRLKLVDINFQIKYIKQKQQNRLNQIINSSIVSQNNPQKQTTTQRSFSNQFSHLNITDQQNICLSCEKYIFEKKVTLFCHNKFHHNYHSNCLATLMKQQLANQCNIFECLCKSQISNGQISRQKIIELDVYINRLMLNQLYYLKSRYENIKQCANKDCEFFWINKKPQRQVKSRSNSPVKTYKITYTNYCPDCRFL</sequence>
<proteinExistence type="predicted"/>
<dbReference type="OrthoDB" id="297774at2759"/>
<evidence type="ECO:0000313" key="1">
    <source>
        <dbReference type="EMBL" id="CAD8057323.1"/>
    </source>
</evidence>
<gene>
    <name evidence="1" type="ORF">PSON_ATCC_30995.1.T0110144</name>
</gene>
<dbReference type="AlphaFoldDB" id="A0A8S1KUX1"/>
<keyword evidence="2" id="KW-1185">Reference proteome</keyword>
<name>A0A8S1KUX1_9CILI</name>
<evidence type="ECO:0000313" key="2">
    <source>
        <dbReference type="Proteomes" id="UP000692954"/>
    </source>
</evidence>
<comment type="caution">
    <text evidence="1">The sequence shown here is derived from an EMBL/GenBank/DDBJ whole genome shotgun (WGS) entry which is preliminary data.</text>
</comment>
<accession>A0A8S1KUX1</accession>
<reference evidence="1" key="1">
    <citation type="submission" date="2021-01" db="EMBL/GenBank/DDBJ databases">
        <authorList>
            <consortium name="Genoscope - CEA"/>
            <person name="William W."/>
        </authorList>
    </citation>
    <scope>NUCLEOTIDE SEQUENCE</scope>
</reference>
<organism evidence="1 2">
    <name type="scientific">Paramecium sonneborni</name>
    <dbReference type="NCBI Taxonomy" id="65129"/>
    <lineage>
        <taxon>Eukaryota</taxon>
        <taxon>Sar</taxon>
        <taxon>Alveolata</taxon>
        <taxon>Ciliophora</taxon>
        <taxon>Intramacronucleata</taxon>
        <taxon>Oligohymenophorea</taxon>
        <taxon>Peniculida</taxon>
        <taxon>Parameciidae</taxon>
        <taxon>Paramecium</taxon>
    </lineage>
</organism>
<protein>
    <submittedName>
        <fullName evidence="1">Uncharacterized protein</fullName>
    </submittedName>
</protein>
<dbReference type="EMBL" id="CAJJDN010000011">
    <property type="protein sequence ID" value="CAD8057323.1"/>
    <property type="molecule type" value="Genomic_DNA"/>
</dbReference>